<proteinExistence type="predicted"/>
<feature type="region of interest" description="Disordered" evidence="1">
    <location>
        <begin position="35"/>
        <end position="77"/>
    </location>
</feature>
<evidence type="ECO:0000313" key="3">
    <source>
        <dbReference type="Proteomes" id="UP000075886"/>
    </source>
</evidence>
<dbReference type="EMBL" id="AXCN02000970">
    <property type="status" value="NOT_ANNOTATED_CDS"/>
    <property type="molecule type" value="Genomic_DNA"/>
</dbReference>
<reference evidence="3" key="1">
    <citation type="submission" date="2014-01" db="EMBL/GenBank/DDBJ databases">
        <title>The Genome Sequence of Anopheles farauti FAR1 (V2).</title>
        <authorList>
            <consortium name="The Broad Institute Genomics Platform"/>
            <person name="Neafsey D.E."/>
            <person name="Besansky N."/>
            <person name="Howell P."/>
            <person name="Walton C."/>
            <person name="Young S.K."/>
            <person name="Zeng Q."/>
            <person name="Gargeya S."/>
            <person name="Fitzgerald M."/>
            <person name="Haas B."/>
            <person name="Abouelleil A."/>
            <person name="Allen A.W."/>
            <person name="Alvarado L."/>
            <person name="Arachchi H.M."/>
            <person name="Berlin A.M."/>
            <person name="Chapman S.B."/>
            <person name="Gainer-Dewar J."/>
            <person name="Goldberg J."/>
            <person name="Griggs A."/>
            <person name="Gujja S."/>
            <person name="Hansen M."/>
            <person name="Howarth C."/>
            <person name="Imamovic A."/>
            <person name="Ireland A."/>
            <person name="Larimer J."/>
            <person name="McCowan C."/>
            <person name="Murphy C."/>
            <person name="Pearson M."/>
            <person name="Poon T.W."/>
            <person name="Priest M."/>
            <person name="Roberts A."/>
            <person name="Saif S."/>
            <person name="Shea T."/>
            <person name="Sisk P."/>
            <person name="Sykes S."/>
            <person name="Wortman J."/>
            <person name="Nusbaum C."/>
            <person name="Birren B."/>
        </authorList>
    </citation>
    <scope>NUCLEOTIDE SEQUENCE [LARGE SCALE GENOMIC DNA]</scope>
    <source>
        <strain evidence="3">FAR1</strain>
    </source>
</reference>
<evidence type="ECO:0000256" key="1">
    <source>
        <dbReference type="SAM" id="MobiDB-lite"/>
    </source>
</evidence>
<dbReference type="AlphaFoldDB" id="A0A182QFP5"/>
<feature type="compositionally biased region" description="Basic and acidic residues" evidence="1">
    <location>
        <begin position="35"/>
        <end position="45"/>
    </location>
</feature>
<dbReference type="Proteomes" id="UP000075886">
    <property type="component" value="Unassembled WGS sequence"/>
</dbReference>
<dbReference type="VEuPathDB" id="VectorBase:AFAF009241"/>
<sequence>MPTLPGTVRARNIGGQRVSAQLNIALMDRCTAFRSNRESEHRETNQPRSARSLSSRDDDGGAVVISNPYALKDSGPTSDMTAWTSAGLQPTTGYYPYDPTLAAYGIRSRRRMEAISSRGLSSPVMMVKFATSTNWAENKKMPKFTHILRPPPSPADKERRKRMRNHIDRMKSRYVSGIFRTRFGKKLFPSVRFGPRARERSRHKTPLLHGDK</sequence>
<keyword evidence="3" id="KW-1185">Reference proteome</keyword>
<name>A0A182QFP5_9DIPT</name>
<accession>A0A182QFP5</accession>
<organism evidence="2 3">
    <name type="scientific">Anopheles farauti</name>
    <dbReference type="NCBI Taxonomy" id="69004"/>
    <lineage>
        <taxon>Eukaryota</taxon>
        <taxon>Metazoa</taxon>
        <taxon>Ecdysozoa</taxon>
        <taxon>Arthropoda</taxon>
        <taxon>Hexapoda</taxon>
        <taxon>Insecta</taxon>
        <taxon>Pterygota</taxon>
        <taxon>Neoptera</taxon>
        <taxon>Endopterygota</taxon>
        <taxon>Diptera</taxon>
        <taxon>Nematocera</taxon>
        <taxon>Culicoidea</taxon>
        <taxon>Culicidae</taxon>
        <taxon>Anophelinae</taxon>
        <taxon>Anopheles</taxon>
    </lineage>
</organism>
<evidence type="ECO:0000313" key="2">
    <source>
        <dbReference type="EnsemblMetazoa" id="AFAF009241-PA"/>
    </source>
</evidence>
<reference evidence="2" key="2">
    <citation type="submission" date="2020-05" db="UniProtKB">
        <authorList>
            <consortium name="EnsemblMetazoa"/>
        </authorList>
    </citation>
    <scope>IDENTIFICATION</scope>
    <source>
        <strain evidence="2">FAR1</strain>
    </source>
</reference>
<dbReference type="STRING" id="69004.A0A182QFP5"/>
<protein>
    <submittedName>
        <fullName evidence="2">Uncharacterized protein</fullName>
    </submittedName>
</protein>
<dbReference type="EnsemblMetazoa" id="AFAF009241-RA">
    <property type="protein sequence ID" value="AFAF009241-PA"/>
    <property type="gene ID" value="AFAF009241"/>
</dbReference>